<dbReference type="Pfam" id="PF19888">
    <property type="entry name" value="DUF6361"/>
    <property type="match status" value="1"/>
</dbReference>
<protein>
    <submittedName>
        <fullName evidence="2">Uncharacterized protein</fullName>
    </submittedName>
</protein>
<name>A0AAU7B1X8_9ACTN</name>
<dbReference type="AlphaFoldDB" id="A0AAU7B1X8"/>
<evidence type="ECO:0000256" key="1">
    <source>
        <dbReference type="SAM" id="MobiDB-lite"/>
    </source>
</evidence>
<dbReference type="InterPro" id="IPR045941">
    <property type="entry name" value="DUF6361"/>
</dbReference>
<dbReference type="RefSeq" id="WP_354699053.1">
    <property type="nucleotide sequence ID" value="NZ_CP114014.1"/>
</dbReference>
<gene>
    <name evidence="2" type="ORF">DSM112329_04757</name>
</gene>
<dbReference type="EMBL" id="CP114014">
    <property type="protein sequence ID" value="XAY07865.1"/>
    <property type="molecule type" value="Genomic_DNA"/>
</dbReference>
<sequence>MTSSSFSWLDFDEPARQRMREIVELLREEGSIDELGLGRIRDAFSDRLFPGTSVLWRRARYLLFVTWIYESIEREGFRQNDAERAARALQRKLRDAILSSDDHTGLIGLRRADPAAPPDVILWAALRQWGLRGAGAGTLRQYRSSLSRRPRHAVEGDPQIASVWNPQVPKAPREFPEDASFALTQPEARFLHDLVVSEDADPDSDGDDARRRDSMLADLLRVEDLDDVNAPWQHQLSDSASDELREALWMSGCFSDTMHGATLLYARRLAELREDDEQLEAADAEIVGWANRATDAGRLQELARWATDLPAFFAVVETRRRTSPAERAFVKNWSTLALRDPTAVARSRDAVRLVEDREAHSKQGKARLTAPRDRDRGDGGAIPGPLTYRWGNALQLVKDIRTGLEA</sequence>
<proteinExistence type="predicted"/>
<organism evidence="2">
    <name type="scientific">Paraconexibacter sp. AEG42_29</name>
    <dbReference type="NCBI Taxonomy" id="2997339"/>
    <lineage>
        <taxon>Bacteria</taxon>
        <taxon>Bacillati</taxon>
        <taxon>Actinomycetota</taxon>
        <taxon>Thermoleophilia</taxon>
        <taxon>Solirubrobacterales</taxon>
        <taxon>Paraconexibacteraceae</taxon>
        <taxon>Paraconexibacter</taxon>
    </lineage>
</organism>
<dbReference type="KEGG" id="parq:DSM112329_04757"/>
<evidence type="ECO:0000313" key="2">
    <source>
        <dbReference type="EMBL" id="XAY07865.1"/>
    </source>
</evidence>
<reference evidence="2" key="1">
    <citation type="submission" date="2022-12" db="EMBL/GenBank/DDBJ databases">
        <title>Paraconexibacter alkalitolerans sp. nov. and Baekduia alba sp. nov., isolated from soil and emended description of the genera Paraconexibacter (Chun et al., 2020) and Baekduia (An et al., 2020).</title>
        <authorList>
            <person name="Vieira S."/>
            <person name="Huber K.J."/>
            <person name="Geppert A."/>
            <person name="Wolf J."/>
            <person name="Neumann-Schaal M."/>
            <person name="Muesken M."/>
            <person name="Overmann J."/>
        </authorList>
    </citation>
    <scope>NUCLEOTIDE SEQUENCE</scope>
    <source>
        <strain evidence="2">AEG42_29</strain>
    </source>
</reference>
<accession>A0AAU7B1X8</accession>
<feature type="region of interest" description="Disordered" evidence="1">
    <location>
        <begin position="354"/>
        <end position="383"/>
    </location>
</feature>